<keyword evidence="2" id="KW-0378">Hydrolase</keyword>
<dbReference type="Pfam" id="PF00752">
    <property type="entry name" value="XPG_N"/>
    <property type="match status" value="1"/>
</dbReference>
<dbReference type="GeneID" id="6085323"/>
<dbReference type="HOGENOM" id="CLU_007575_3_1_1"/>
<protein>
    <submittedName>
        <fullName evidence="5">Predicted protein</fullName>
    </submittedName>
</protein>
<dbReference type="RefSeq" id="XP_001889656.1">
    <property type="nucleotide sequence ID" value="XM_001889621.1"/>
</dbReference>
<dbReference type="AlphaFoldDB" id="B0E0F8"/>
<dbReference type="SMART" id="SM00485">
    <property type="entry name" value="XPGN"/>
    <property type="match status" value="1"/>
</dbReference>
<dbReference type="EMBL" id="DS547160">
    <property type="protein sequence ID" value="EDQ99679.1"/>
    <property type="molecule type" value="Genomic_DNA"/>
</dbReference>
<dbReference type="SUPFAM" id="SSF47807">
    <property type="entry name" value="5' to 3' exonuclease, C-terminal subdomain"/>
    <property type="match status" value="1"/>
</dbReference>
<dbReference type="Proteomes" id="UP000001194">
    <property type="component" value="Unassembled WGS sequence"/>
</dbReference>
<evidence type="ECO:0000313" key="5">
    <source>
        <dbReference type="EMBL" id="EDQ99679.1"/>
    </source>
</evidence>
<proteinExistence type="predicted"/>
<dbReference type="KEGG" id="lbc:LACBIDRAFT_316211"/>
<keyword evidence="1" id="KW-0540">Nuclease</keyword>
<sequence length="515" mass="57248">MGIPNVWKELEPLKRSVSLVELAVREGFLRNARKNRTLVVGIDASVWIVECQAVFYVRGLHTQAGENPELRTLFFRLAHLLHYPITPIFVFDGPERPNCKCGTTVKKKDHSVVKYLIKLIKDFRYKFHMAPGEAEAELAELERHGIIDFAITTDSDYFLFGGTRLIRNLHIKTPGDDDAEIYVTKDTAAMAADYDTVGLPGCGIVTAVTLSSTPLAADLLAAAEGSTEAELELYIPEWRSQLRKTLITNPNGDLPNHRTTLASKIPDDFPNPHVVYLYARPVTSWSKGGCGPQFDNLQPQFPDTEQLAFHCERLFGWGTTIVDKFQRYVWPGYCIRTFSQSLLTPSSIRHIYKQDNKFKSNSAFESYGIEMWLRPLPVVALSGARRALEDENAVVKGDATCTSLDVWVPGPILRNAAPAVVDTFLRNAPSRMKKATVATGVYVPLLPAIPNPTPTTTPGSIIFDQGTSMQSSSKLDNALSNEVIELSDTSSYHFYDKIQASACTPTSTLPNEFMK</sequence>
<dbReference type="PANTHER" id="PTHR11081">
    <property type="entry name" value="FLAP ENDONUCLEASE FAMILY MEMBER"/>
    <property type="match status" value="1"/>
</dbReference>
<name>B0E0F8_LACBS</name>
<evidence type="ECO:0000256" key="1">
    <source>
        <dbReference type="ARBA" id="ARBA00022722"/>
    </source>
</evidence>
<gene>
    <name evidence="5" type="ORF">LACBIDRAFT_316211</name>
</gene>
<dbReference type="InterPro" id="IPR036279">
    <property type="entry name" value="5-3_exonuclease_C_sf"/>
</dbReference>
<dbReference type="SUPFAM" id="SSF88723">
    <property type="entry name" value="PIN domain-like"/>
    <property type="match status" value="1"/>
</dbReference>
<dbReference type="SMART" id="SM00484">
    <property type="entry name" value="XPGI"/>
    <property type="match status" value="1"/>
</dbReference>
<evidence type="ECO:0000259" key="4">
    <source>
        <dbReference type="SMART" id="SM00485"/>
    </source>
</evidence>
<dbReference type="InterPro" id="IPR006086">
    <property type="entry name" value="XPG-I_dom"/>
</dbReference>
<evidence type="ECO:0000256" key="2">
    <source>
        <dbReference type="ARBA" id="ARBA00022801"/>
    </source>
</evidence>
<reference evidence="5 6" key="1">
    <citation type="journal article" date="2008" name="Nature">
        <title>The genome of Laccaria bicolor provides insights into mycorrhizal symbiosis.</title>
        <authorList>
            <person name="Martin F."/>
            <person name="Aerts A."/>
            <person name="Ahren D."/>
            <person name="Brun A."/>
            <person name="Danchin E.G.J."/>
            <person name="Duchaussoy F."/>
            <person name="Gibon J."/>
            <person name="Kohler A."/>
            <person name="Lindquist E."/>
            <person name="Pereda V."/>
            <person name="Salamov A."/>
            <person name="Shapiro H.J."/>
            <person name="Wuyts J."/>
            <person name="Blaudez D."/>
            <person name="Buee M."/>
            <person name="Brokstein P."/>
            <person name="Canbaeck B."/>
            <person name="Cohen D."/>
            <person name="Courty P.E."/>
            <person name="Coutinho P.M."/>
            <person name="Delaruelle C."/>
            <person name="Detter J.C."/>
            <person name="Deveau A."/>
            <person name="DiFazio S."/>
            <person name="Duplessis S."/>
            <person name="Fraissinet-Tachet L."/>
            <person name="Lucic E."/>
            <person name="Frey-Klett P."/>
            <person name="Fourrey C."/>
            <person name="Feussner I."/>
            <person name="Gay G."/>
            <person name="Grimwood J."/>
            <person name="Hoegger P.J."/>
            <person name="Jain P."/>
            <person name="Kilaru S."/>
            <person name="Labbe J."/>
            <person name="Lin Y.C."/>
            <person name="Legue V."/>
            <person name="Le Tacon F."/>
            <person name="Marmeisse R."/>
            <person name="Melayah D."/>
            <person name="Montanini B."/>
            <person name="Muratet M."/>
            <person name="Nehls U."/>
            <person name="Niculita-Hirzel H."/>
            <person name="Oudot-Le Secq M.P."/>
            <person name="Peter M."/>
            <person name="Quesneville H."/>
            <person name="Rajashekar B."/>
            <person name="Reich M."/>
            <person name="Rouhier N."/>
            <person name="Schmutz J."/>
            <person name="Yin T."/>
            <person name="Chalot M."/>
            <person name="Henrissat B."/>
            <person name="Kuees U."/>
            <person name="Lucas S."/>
            <person name="Van de Peer Y."/>
            <person name="Podila G.K."/>
            <person name="Polle A."/>
            <person name="Pukkila P.J."/>
            <person name="Richardson P.M."/>
            <person name="Rouze P."/>
            <person name="Sanders I.R."/>
            <person name="Stajich J.E."/>
            <person name="Tunlid A."/>
            <person name="Tuskan G."/>
            <person name="Grigoriev I.V."/>
        </authorList>
    </citation>
    <scope>NUCLEOTIDE SEQUENCE [LARGE SCALE GENOMIC DNA]</scope>
    <source>
        <strain evidence="6">S238N-H82 / ATCC MYA-4686</strain>
    </source>
</reference>
<dbReference type="Pfam" id="PF00867">
    <property type="entry name" value="XPG_I"/>
    <property type="match status" value="1"/>
</dbReference>
<dbReference type="STRING" id="486041.B0E0F8"/>
<dbReference type="InterPro" id="IPR006084">
    <property type="entry name" value="XPG/Rad2"/>
</dbReference>
<dbReference type="InParanoid" id="B0E0F8"/>
<evidence type="ECO:0000313" key="6">
    <source>
        <dbReference type="Proteomes" id="UP000001194"/>
    </source>
</evidence>
<feature type="domain" description="XPG N-terminal" evidence="4">
    <location>
        <begin position="1"/>
        <end position="114"/>
    </location>
</feature>
<keyword evidence="6" id="KW-1185">Reference proteome</keyword>
<accession>B0E0F8</accession>
<dbReference type="CDD" id="cd09870">
    <property type="entry name" value="PIN_YEN1"/>
    <property type="match status" value="1"/>
</dbReference>
<organism evidence="6">
    <name type="scientific">Laccaria bicolor (strain S238N-H82 / ATCC MYA-4686)</name>
    <name type="common">Bicoloured deceiver</name>
    <name type="synonym">Laccaria laccata var. bicolor</name>
    <dbReference type="NCBI Taxonomy" id="486041"/>
    <lineage>
        <taxon>Eukaryota</taxon>
        <taxon>Fungi</taxon>
        <taxon>Dikarya</taxon>
        <taxon>Basidiomycota</taxon>
        <taxon>Agaricomycotina</taxon>
        <taxon>Agaricomycetes</taxon>
        <taxon>Agaricomycetidae</taxon>
        <taxon>Agaricales</taxon>
        <taxon>Agaricineae</taxon>
        <taxon>Hydnangiaceae</taxon>
        <taxon>Laccaria</taxon>
    </lineage>
</organism>
<dbReference type="InterPro" id="IPR029060">
    <property type="entry name" value="PIN-like_dom_sf"/>
</dbReference>
<dbReference type="PANTHER" id="PTHR11081:SF75">
    <property type="entry name" value="ENDONUCLEASE, PUTATIVE (AFU_ORTHOLOGUE AFUA_3G13260)-RELATED"/>
    <property type="match status" value="1"/>
</dbReference>
<feature type="domain" description="XPG-I" evidence="3">
    <location>
        <begin position="121"/>
        <end position="196"/>
    </location>
</feature>
<dbReference type="InterPro" id="IPR006085">
    <property type="entry name" value="XPG_DNA_repair_N"/>
</dbReference>
<dbReference type="OrthoDB" id="2959108at2759"/>
<dbReference type="PRINTS" id="PR00853">
    <property type="entry name" value="XPGRADSUPER"/>
</dbReference>
<dbReference type="GO" id="GO:0006281">
    <property type="term" value="P:DNA repair"/>
    <property type="evidence" value="ECO:0007669"/>
    <property type="project" value="UniProtKB-ARBA"/>
</dbReference>
<dbReference type="Gene3D" id="3.40.50.1010">
    <property type="entry name" value="5'-nuclease"/>
    <property type="match status" value="2"/>
</dbReference>
<evidence type="ECO:0000259" key="3">
    <source>
        <dbReference type="SMART" id="SM00484"/>
    </source>
</evidence>
<dbReference type="GO" id="GO:0017108">
    <property type="term" value="F:5'-flap endonuclease activity"/>
    <property type="evidence" value="ECO:0007669"/>
    <property type="project" value="TreeGrafter"/>
</dbReference>